<dbReference type="PANTHER" id="PTHR37299:SF1">
    <property type="entry name" value="STAGE 0 SPORULATION PROTEIN A HOMOLOG"/>
    <property type="match status" value="1"/>
</dbReference>
<keyword evidence="3" id="KW-1185">Reference proteome</keyword>
<dbReference type="Proteomes" id="UP000707477">
    <property type="component" value="Unassembled WGS sequence"/>
</dbReference>
<dbReference type="SMART" id="SM00850">
    <property type="entry name" value="LytTR"/>
    <property type="match status" value="1"/>
</dbReference>
<dbReference type="InterPro" id="IPR007492">
    <property type="entry name" value="LytTR_DNA-bd_dom"/>
</dbReference>
<dbReference type="EMBL" id="JAAVSD010000001">
    <property type="protein sequence ID" value="NLR28658.1"/>
    <property type="molecule type" value="Genomic_DNA"/>
</dbReference>
<reference evidence="2 3" key="1">
    <citation type="submission" date="2020-03" db="EMBL/GenBank/DDBJ databases">
        <authorList>
            <person name="Zhang Z."/>
            <person name="Guo Z."/>
            <person name="Hou Q."/>
            <person name="Shen X."/>
        </authorList>
    </citation>
    <scope>NUCLEOTIDE SEQUENCE [LARGE SCALE GENOMIC DNA]</scope>
    <source>
        <strain evidence="2 3">HBUAS51329</strain>
    </source>
</reference>
<comment type="caution">
    <text evidence="2">The sequence shown here is derived from an EMBL/GenBank/DDBJ whole genome shotgun (WGS) entry which is preliminary data.</text>
</comment>
<sequence>MHQRFERQVGIDATDPLVIIQAADRQGEVPALQRYLDDFQQQRPEIIPVKTADRLVMIRTADIVLADVQETALLIYTAAGMTKTRETLRHLLQRLASDDFIQVSKHGVLNLNHLLSLEDSFSGNMTACLTNQLKTSVSRKYVKDLMKRLGI</sequence>
<dbReference type="PROSITE" id="PS50930">
    <property type="entry name" value="HTH_LYTTR"/>
    <property type="match status" value="1"/>
</dbReference>
<dbReference type="Pfam" id="PF04397">
    <property type="entry name" value="LytTR"/>
    <property type="match status" value="1"/>
</dbReference>
<name>A0ABX1L320_9LACO</name>
<protein>
    <submittedName>
        <fullName evidence="2">LytTR family transcriptional regulator</fullName>
    </submittedName>
</protein>
<dbReference type="Gene3D" id="2.40.50.1020">
    <property type="entry name" value="LytTr DNA-binding domain"/>
    <property type="match status" value="1"/>
</dbReference>
<organism evidence="2 3">
    <name type="scientific">Levilactobacillus tujiorum</name>
    <dbReference type="NCBI Taxonomy" id="2912243"/>
    <lineage>
        <taxon>Bacteria</taxon>
        <taxon>Bacillati</taxon>
        <taxon>Bacillota</taxon>
        <taxon>Bacilli</taxon>
        <taxon>Lactobacillales</taxon>
        <taxon>Lactobacillaceae</taxon>
        <taxon>Levilactobacillus</taxon>
    </lineage>
</organism>
<evidence type="ECO:0000313" key="2">
    <source>
        <dbReference type="EMBL" id="NLR28658.1"/>
    </source>
</evidence>
<dbReference type="InterPro" id="IPR046947">
    <property type="entry name" value="LytR-like"/>
</dbReference>
<accession>A0ABX1L320</accession>
<proteinExistence type="predicted"/>
<evidence type="ECO:0000313" key="3">
    <source>
        <dbReference type="Proteomes" id="UP000707477"/>
    </source>
</evidence>
<dbReference type="RefSeq" id="WP_168848558.1">
    <property type="nucleotide sequence ID" value="NZ_JAAVSD010000001.1"/>
</dbReference>
<gene>
    <name evidence="2" type="ORF">HEQ44_00465</name>
</gene>
<feature type="domain" description="HTH LytTR-type" evidence="1">
    <location>
        <begin position="47"/>
        <end position="151"/>
    </location>
</feature>
<evidence type="ECO:0000259" key="1">
    <source>
        <dbReference type="PROSITE" id="PS50930"/>
    </source>
</evidence>
<dbReference type="PANTHER" id="PTHR37299">
    <property type="entry name" value="TRANSCRIPTIONAL REGULATOR-RELATED"/>
    <property type="match status" value="1"/>
</dbReference>